<keyword evidence="2" id="KW-1185">Reference proteome</keyword>
<evidence type="ECO:0000313" key="2">
    <source>
        <dbReference type="Proteomes" id="UP001596241"/>
    </source>
</evidence>
<evidence type="ECO:0000313" key="1">
    <source>
        <dbReference type="EMBL" id="MFC5892364.1"/>
    </source>
</evidence>
<name>A0ABW1FEU0_9ACTN</name>
<dbReference type="RefSeq" id="WP_345087641.1">
    <property type="nucleotide sequence ID" value="NZ_BAAAWG010000013.1"/>
</dbReference>
<dbReference type="Proteomes" id="UP001596241">
    <property type="component" value="Unassembled WGS sequence"/>
</dbReference>
<organism evidence="1 2">
    <name type="scientific">Streptomyces ramulosus</name>
    <dbReference type="NCBI Taxonomy" id="47762"/>
    <lineage>
        <taxon>Bacteria</taxon>
        <taxon>Bacillati</taxon>
        <taxon>Actinomycetota</taxon>
        <taxon>Actinomycetes</taxon>
        <taxon>Kitasatosporales</taxon>
        <taxon>Streptomycetaceae</taxon>
        <taxon>Streptomyces</taxon>
    </lineage>
</organism>
<accession>A0ABW1FEU0</accession>
<dbReference type="EMBL" id="JBHSPW010000002">
    <property type="protein sequence ID" value="MFC5892364.1"/>
    <property type="molecule type" value="Genomic_DNA"/>
</dbReference>
<comment type="caution">
    <text evidence="1">The sequence shown here is derived from an EMBL/GenBank/DDBJ whole genome shotgun (WGS) entry which is preliminary data.</text>
</comment>
<reference evidence="2" key="1">
    <citation type="journal article" date="2019" name="Int. J. Syst. Evol. Microbiol.">
        <title>The Global Catalogue of Microorganisms (GCM) 10K type strain sequencing project: providing services to taxonomists for standard genome sequencing and annotation.</title>
        <authorList>
            <consortium name="The Broad Institute Genomics Platform"/>
            <consortium name="The Broad Institute Genome Sequencing Center for Infectious Disease"/>
            <person name="Wu L."/>
            <person name="Ma J."/>
        </authorList>
    </citation>
    <scope>NUCLEOTIDE SEQUENCE [LARGE SCALE GENOMIC DNA]</scope>
    <source>
        <strain evidence="2">CGMCC 1.15809</strain>
    </source>
</reference>
<protein>
    <submittedName>
        <fullName evidence="1">Uncharacterized protein</fullName>
    </submittedName>
</protein>
<proteinExistence type="predicted"/>
<gene>
    <name evidence="1" type="ORF">ACFP3M_05965</name>
</gene>
<sequence>MASGNVLHGGVVMGCPHGGLVVPVPAGGGGAEAVRIDGAAVATAGDPFTVSGCTHVVAGRPQPCTGVRFLPDGGGEGQVCVDGVPVLLETTTGMCFSAGLVPQGPPVIACAGRGRPGGSEGVACR</sequence>